<evidence type="ECO:0000259" key="3">
    <source>
        <dbReference type="Pfam" id="PF07583"/>
    </source>
</evidence>
<evidence type="ECO:0000313" key="6">
    <source>
        <dbReference type="Proteomes" id="UP000245802"/>
    </source>
</evidence>
<evidence type="ECO:0000256" key="1">
    <source>
        <dbReference type="SAM" id="MobiDB-lite"/>
    </source>
</evidence>
<gene>
    <name evidence="5" type="ORF">C1280_22175</name>
</gene>
<evidence type="ECO:0000313" key="5">
    <source>
        <dbReference type="EMBL" id="AWM39427.1"/>
    </source>
</evidence>
<dbReference type="Pfam" id="PF07583">
    <property type="entry name" value="PSCyt2"/>
    <property type="match status" value="1"/>
</dbReference>
<feature type="domain" description="DUF1549" evidence="3">
    <location>
        <begin position="83"/>
        <end position="265"/>
    </location>
</feature>
<dbReference type="RefSeq" id="WP_010047198.1">
    <property type="nucleotide sequence ID" value="NZ_CP025958.1"/>
</dbReference>
<feature type="domain" description="DUF1553" evidence="4">
    <location>
        <begin position="322"/>
        <end position="543"/>
    </location>
</feature>
<dbReference type="OrthoDB" id="244077at2"/>
<feature type="chain" id="PRO_5016392605" evidence="2">
    <location>
        <begin position="20"/>
        <end position="570"/>
    </location>
</feature>
<protein>
    <submittedName>
        <fullName evidence="5">DUF1549 domain-containing protein</fullName>
    </submittedName>
</protein>
<organism evidence="5 6">
    <name type="scientific">Gemmata obscuriglobus</name>
    <dbReference type="NCBI Taxonomy" id="114"/>
    <lineage>
        <taxon>Bacteria</taxon>
        <taxon>Pseudomonadati</taxon>
        <taxon>Planctomycetota</taxon>
        <taxon>Planctomycetia</taxon>
        <taxon>Gemmatales</taxon>
        <taxon>Gemmataceae</taxon>
        <taxon>Gemmata</taxon>
    </lineage>
</organism>
<evidence type="ECO:0000259" key="4">
    <source>
        <dbReference type="Pfam" id="PF07587"/>
    </source>
</evidence>
<accession>A0A2Z3H719</accession>
<dbReference type="PANTHER" id="PTHR35889">
    <property type="entry name" value="CYCLOINULO-OLIGOSACCHARIDE FRUCTANOTRANSFERASE-RELATED"/>
    <property type="match status" value="1"/>
</dbReference>
<sequence>MRFRSLALFALTAGLVALAGDLTLADAQDKANKKGKKNKKADPPAAVPPAPVAKPAVPVEVKPVVITVATPKTKDAAALARVIDDEINKRLVASKLVASARSADDEFLRRVSLDIAGVIPTAERAKTFLDDTSPDKRARLIDELLADPHFGRRMADIWAAKLFPRDSANRFVLKEPLYKWLEEQFNTNPGWDKLVAALVTATGTVADNPATTYFLANRSVDKLTDTTSQHFLGIQLQCAQCHNHPFTSWKQTEYWGMAAFYSKVKADNPKNANKGGDNTQIGVQEGRVTTRQKDFFPESAKTVPARYLGGEQPALGAADPYRPALAKWMTSSTNPFFAKALVNRTWAHLFGRGFVNPVDDMLPENEATHPDLLNALAHHVSTAAEFDLKYLIKAICLSETYQRTSKPTADNKADQALYSHPAVKVMSPEQLYDSLAQVTGNNAAVMDKKGAKAQSAQKGVRLGARDQFVNFFLAGADSASALDYEAGIPQALKLMNAPVTNSPAAARAVIGQVGRSEEAFERIYLACLSRRPTSDEVKNLNAYVARIGTPTAYGDILWAVLNSSEFTLVR</sequence>
<dbReference type="Pfam" id="PF07587">
    <property type="entry name" value="PSD1"/>
    <property type="match status" value="1"/>
</dbReference>
<keyword evidence="6" id="KW-1185">Reference proteome</keyword>
<feature type="signal peptide" evidence="2">
    <location>
        <begin position="1"/>
        <end position="19"/>
    </location>
</feature>
<dbReference type="AlphaFoldDB" id="A0A2Z3H719"/>
<reference evidence="5 6" key="1">
    <citation type="submission" date="2018-01" db="EMBL/GenBank/DDBJ databases">
        <title>G. obscuriglobus.</title>
        <authorList>
            <person name="Franke J."/>
            <person name="Blomberg W."/>
            <person name="Selmecki A."/>
        </authorList>
    </citation>
    <scope>NUCLEOTIDE SEQUENCE [LARGE SCALE GENOMIC DNA]</scope>
    <source>
        <strain evidence="5 6">DSM 5831</strain>
    </source>
</reference>
<dbReference type="EMBL" id="CP025958">
    <property type="protein sequence ID" value="AWM39427.1"/>
    <property type="molecule type" value="Genomic_DNA"/>
</dbReference>
<dbReference type="InterPro" id="IPR022655">
    <property type="entry name" value="DUF1553"/>
</dbReference>
<name>A0A2Z3H719_9BACT</name>
<evidence type="ECO:0000256" key="2">
    <source>
        <dbReference type="SAM" id="SignalP"/>
    </source>
</evidence>
<feature type="region of interest" description="Disordered" evidence="1">
    <location>
        <begin position="31"/>
        <end position="52"/>
    </location>
</feature>
<proteinExistence type="predicted"/>
<dbReference type="PANTHER" id="PTHR35889:SF3">
    <property type="entry name" value="F-BOX DOMAIN-CONTAINING PROTEIN"/>
    <property type="match status" value="1"/>
</dbReference>
<dbReference type="InterPro" id="IPR011444">
    <property type="entry name" value="DUF1549"/>
</dbReference>
<dbReference type="Proteomes" id="UP000245802">
    <property type="component" value="Chromosome"/>
</dbReference>
<keyword evidence="2" id="KW-0732">Signal</keyword>
<dbReference type="KEGG" id="gog:C1280_22175"/>